<evidence type="ECO:0000313" key="1">
    <source>
        <dbReference type="EMBL" id="CAG6680731.1"/>
    </source>
</evidence>
<sequence length="100" mass="11612">MPNTMSTTALEGPNRRAKDLSLEWATRLCSKGCHRKRPTIRIIKRAFLKQHWAQKLKLIRSSTSLVSWQEVTWLQTETSCLQHGSSRRTIMQTFVRNSKA</sequence>
<dbReference type="EMBL" id="HBUF01253179">
    <property type="protein sequence ID" value="CAG6680729.1"/>
    <property type="molecule type" value="Transcribed_RNA"/>
</dbReference>
<protein>
    <submittedName>
        <fullName evidence="1">Uncharacterized protein</fullName>
    </submittedName>
</protein>
<reference evidence="1" key="1">
    <citation type="submission" date="2021-05" db="EMBL/GenBank/DDBJ databases">
        <authorList>
            <person name="Alioto T."/>
            <person name="Alioto T."/>
            <person name="Gomez Garrido J."/>
        </authorList>
    </citation>
    <scope>NUCLEOTIDE SEQUENCE</scope>
</reference>
<dbReference type="AlphaFoldDB" id="A0A8D8T5I3"/>
<dbReference type="EMBL" id="HBUF01253180">
    <property type="protein sequence ID" value="CAG6680731.1"/>
    <property type="molecule type" value="Transcribed_RNA"/>
</dbReference>
<organism evidence="1">
    <name type="scientific">Cacopsylla melanoneura</name>
    <dbReference type="NCBI Taxonomy" id="428564"/>
    <lineage>
        <taxon>Eukaryota</taxon>
        <taxon>Metazoa</taxon>
        <taxon>Ecdysozoa</taxon>
        <taxon>Arthropoda</taxon>
        <taxon>Hexapoda</taxon>
        <taxon>Insecta</taxon>
        <taxon>Pterygota</taxon>
        <taxon>Neoptera</taxon>
        <taxon>Paraneoptera</taxon>
        <taxon>Hemiptera</taxon>
        <taxon>Sternorrhyncha</taxon>
        <taxon>Psylloidea</taxon>
        <taxon>Psyllidae</taxon>
        <taxon>Psyllinae</taxon>
        <taxon>Cacopsylla</taxon>
    </lineage>
</organism>
<proteinExistence type="predicted"/>
<name>A0A8D8T5I3_9HEMI</name>
<dbReference type="EMBL" id="HBUF01253181">
    <property type="protein sequence ID" value="CAG6680733.1"/>
    <property type="molecule type" value="Transcribed_RNA"/>
</dbReference>
<accession>A0A8D8T5I3</accession>